<evidence type="ECO:0000256" key="5">
    <source>
        <dbReference type="ARBA" id="ARBA00023135"/>
    </source>
</evidence>
<evidence type="ECO:0000313" key="9">
    <source>
        <dbReference type="Proteomes" id="UP000306102"/>
    </source>
</evidence>
<dbReference type="Gene3D" id="3.30.720.10">
    <property type="entry name" value="Signal recognition particle alu RNA binding heterodimer, srp9/1"/>
    <property type="match status" value="1"/>
</dbReference>
<dbReference type="Proteomes" id="UP000306102">
    <property type="component" value="Unassembled WGS sequence"/>
</dbReference>
<organism evidence="8 9">
    <name type="scientific">Camellia sinensis var. sinensis</name>
    <name type="common">China tea</name>
    <dbReference type="NCBI Taxonomy" id="542762"/>
    <lineage>
        <taxon>Eukaryota</taxon>
        <taxon>Viridiplantae</taxon>
        <taxon>Streptophyta</taxon>
        <taxon>Embryophyta</taxon>
        <taxon>Tracheophyta</taxon>
        <taxon>Spermatophyta</taxon>
        <taxon>Magnoliopsida</taxon>
        <taxon>eudicotyledons</taxon>
        <taxon>Gunneridae</taxon>
        <taxon>Pentapetalae</taxon>
        <taxon>asterids</taxon>
        <taxon>Ericales</taxon>
        <taxon>Theaceae</taxon>
        <taxon>Camellia</taxon>
    </lineage>
</organism>
<dbReference type="GO" id="GO:0006614">
    <property type="term" value="P:SRP-dependent cotranslational protein targeting to membrane"/>
    <property type="evidence" value="ECO:0007669"/>
    <property type="project" value="UniProtKB-UniRule"/>
</dbReference>
<comment type="caution">
    <text evidence="8">The sequence shown here is derived from an EMBL/GenBank/DDBJ whole genome shotgun (WGS) entry which is preliminary data.</text>
</comment>
<dbReference type="InterPro" id="IPR009018">
    <property type="entry name" value="Signal_recog_particle_SRP9/14"/>
</dbReference>
<evidence type="ECO:0000256" key="6">
    <source>
        <dbReference type="ARBA" id="ARBA00023274"/>
    </source>
</evidence>
<dbReference type="STRING" id="542762.A0A4S4E9C7"/>
<evidence type="ECO:0000256" key="1">
    <source>
        <dbReference type="ARBA" id="ARBA00004496"/>
    </source>
</evidence>
<name>A0A4S4E9C7_CAMSN</name>
<evidence type="ECO:0000256" key="4">
    <source>
        <dbReference type="ARBA" id="ARBA00022884"/>
    </source>
</evidence>
<keyword evidence="9" id="KW-1185">Reference proteome</keyword>
<evidence type="ECO:0000313" key="8">
    <source>
        <dbReference type="EMBL" id="THG12105.1"/>
    </source>
</evidence>
<evidence type="ECO:0000256" key="3">
    <source>
        <dbReference type="ARBA" id="ARBA00022490"/>
    </source>
</evidence>
<dbReference type="PANTHER" id="PTHR12013">
    <property type="entry name" value="SIGNAL RECOGNITION PARTICLE 14 KD PROTEIN"/>
    <property type="match status" value="1"/>
</dbReference>
<dbReference type="GO" id="GO:0005786">
    <property type="term" value="C:signal recognition particle, endoplasmic reticulum targeting"/>
    <property type="evidence" value="ECO:0007669"/>
    <property type="project" value="UniProtKB-UniRule"/>
</dbReference>
<keyword evidence="6 7" id="KW-0687">Ribonucleoprotein</keyword>
<gene>
    <name evidence="8" type="ORF">TEA_027197</name>
</gene>
<comment type="function">
    <text evidence="7">Component of the signal recognition particle (SRP) complex, a ribonucleoprotein complex that mediates the cotranslational targeting of secretory and membrane proteins to the endoplasmic reticulum (ER). SRP9 together with SRP14 and the Alu portion of the SRP RNA, constitutes the elongation arrest domain of SRP. The complex of SRP9 and SRP14 is required for SRP RNA binding.</text>
</comment>
<sequence>MVITLLCILVLLQPDPFLNELTSMFERSTEKGSVWVTLKRSSMKSKAQRKKMGTAGDEIEYRCLVRATCGKKTISTSAIRKMRELADSGNKVEGKIDTCTSLEKIVLISSINSERDEILEDISHNQRIGLKISVVQAHSSGCSIYSDFWLYKLRVSISSGLEFISPASNPTVTMRTAELEEVLPSTFLSLPLTCWRSQCNIVCTVGAVLGRAGHLAAPIPTLLSI</sequence>
<dbReference type="SUPFAM" id="SSF54762">
    <property type="entry name" value="Signal recognition particle alu RNA binding heterodimer, SRP9/14"/>
    <property type="match status" value="1"/>
</dbReference>
<reference evidence="8 9" key="1">
    <citation type="journal article" date="2018" name="Proc. Natl. Acad. Sci. U.S.A.">
        <title>Draft genome sequence of Camellia sinensis var. sinensis provides insights into the evolution of the tea genome and tea quality.</title>
        <authorList>
            <person name="Wei C."/>
            <person name="Yang H."/>
            <person name="Wang S."/>
            <person name="Zhao J."/>
            <person name="Liu C."/>
            <person name="Gao L."/>
            <person name="Xia E."/>
            <person name="Lu Y."/>
            <person name="Tai Y."/>
            <person name="She G."/>
            <person name="Sun J."/>
            <person name="Cao H."/>
            <person name="Tong W."/>
            <person name="Gao Q."/>
            <person name="Li Y."/>
            <person name="Deng W."/>
            <person name="Jiang X."/>
            <person name="Wang W."/>
            <person name="Chen Q."/>
            <person name="Zhang S."/>
            <person name="Li H."/>
            <person name="Wu J."/>
            <person name="Wang P."/>
            <person name="Li P."/>
            <person name="Shi C."/>
            <person name="Zheng F."/>
            <person name="Jian J."/>
            <person name="Huang B."/>
            <person name="Shan D."/>
            <person name="Shi M."/>
            <person name="Fang C."/>
            <person name="Yue Y."/>
            <person name="Li F."/>
            <person name="Li D."/>
            <person name="Wei S."/>
            <person name="Han B."/>
            <person name="Jiang C."/>
            <person name="Yin Y."/>
            <person name="Xia T."/>
            <person name="Zhang Z."/>
            <person name="Bennetzen J.L."/>
            <person name="Zhao S."/>
            <person name="Wan X."/>
        </authorList>
    </citation>
    <scope>NUCLEOTIDE SEQUENCE [LARGE SCALE GENOMIC DNA]</scope>
    <source>
        <strain evidence="9">cv. Shuchazao</strain>
        <tissue evidence="8">Leaf</tissue>
    </source>
</reference>
<dbReference type="GO" id="GO:0008312">
    <property type="term" value="F:7S RNA binding"/>
    <property type="evidence" value="ECO:0007669"/>
    <property type="project" value="UniProtKB-UniRule"/>
</dbReference>
<keyword evidence="4 7" id="KW-0694">RNA-binding</keyword>
<keyword evidence="3 7" id="KW-0963">Cytoplasm</keyword>
<comment type="similarity">
    <text evidence="2 7">Belongs to the SRP14 family.</text>
</comment>
<dbReference type="EMBL" id="SDRB02006769">
    <property type="protein sequence ID" value="THG12105.1"/>
    <property type="molecule type" value="Genomic_DNA"/>
</dbReference>
<comment type="subcellular location">
    <subcellularLocation>
        <location evidence="1 7">Cytoplasm</location>
    </subcellularLocation>
</comment>
<accession>A0A4S4E9C7</accession>
<dbReference type="Pfam" id="PF02290">
    <property type="entry name" value="SRP14"/>
    <property type="match status" value="1"/>
</dbReference>
<dbReference type="AlphaFoldDB" id="A0A4S4E9C7"/>
<evidence type="ECO:0000256" key="2">
    <source>
        <dbReference type="ARBA" id="ARBA00010349"/>
    </source>
</evidence>
<dbReference type="InterPro" id="IPR003210">
    <property type="entry name" value="Signal_recog_particle_SRP14"/>
</dbReference>
<keyword evidence="5 7" id="KW-0733">Signal recognition particle</keyword>
<evidence type="ECO:0000256" key="7">
    <source>
        <dbReference type="RuleBase" id="RU368100"/>
    </source>
</evidence>
<comment type="subunit">
    <text evidence="7">Heterodimer with SRP9; binds RNA as heterodimer. Component of a signal recognition particle (SRP) complex that consists of a 7SL RNA molecule of 300 nucleotides and six protein subunits: SRP72, SRP68, SRP54, SRP19, SRP14 and SRP9.</text>
</comment>
<dbReference type="GO" id="GO:0030942">
    <property type="term" value="F:endoplasmic reticulum signal peptide binding"/>
    <property type="evidence" value="ECO:0007669"/>
    <property type="project" value="UniProtKB-UniRule"/>
</dbReference>
<protein>
    <recommendedName>
        <fullName evidence="7">Signal recognition particle 14 kDa protein</fullName>
        <shortName evidence="7">SRP14</shortName>
    </recommendedName>
</protein>
<proteinExistence type="inferred from homology"/>